<feature type="region of interest" description="Disordered" evidence="2">
    <location>
        <begin position="990"/>
        <end position="1041"/>
    </location>
</feature>
<dbReference type="Pfam" id="PF00125">
    <property type="entry name" value="Histone"/>
    <property type="match status" value="1"/>
</dbReference>
<evidence type="ECO:0000256" key="2">
    <source>
        <dbReference type="SAM" id="MobiDB-lite"/>
    </source>
</evidence>
<dbReference type="SMART" id="SM00428">
    <property type="entry name" value="H3"/>
    <property type="match status" value="1"/>
</dbReference>
<dbReference type="OrthoDB" id="420022at2759"/>
<dbReference type="GO" id="GO:0030527">
    <property type="term" value="F:structural constituent of chromatin"/>
    <property type="evidence" value="ECO:0007669"/>
    <property type="project" value="InterPro"/>
</dbReference>
<evidence type="ECO:0000313" key="4">
    <source>
        <dbReference type="EMBL" id="GBG62789.1"/>
    </source>
</evidence>
<dbReference type="STRING" id="69332.A0A388JY99"/>
<evidence type="ECO:0000259" key="3">
    <source>
        <dbReference type="Pfam" id="PF00125"/>
    </source>
</evidence>
<reference evidence="4 5" key="1">
    <citation type="journal article" date="2018" name="Cell">
        <title>The Chara Genome: Secondary Complexity and Implications for Plant Terrestrialization.</title>
        <authorList>
            <person name="Nishiyama T."/>
            <person name="Sakayama H."/>
            <person name="Vries J.D."/>
            <person name="Buschmann H."/>
            <person name="Saint-Marcoux D."/>
            <person name="Ullrich K.K."/>
            <person name="Haas F.B."/>
            <person name="Vanderstraeten L."/>
            <person name="Becker D."/>
            <person name="Lang D."/>
            <person name="Vosolsobe S."/>
            <person name="Rombauts S."/>
            <person name="Wilhelmsson P.K.I."/>
            <person name="Janitza P."/>
            <person name="Kern R."/>
            <person name="Heyl A."/>
            <person name="Rumpler F."/>
            <person name="Villalobos L.I.A.C."/>
            <person name="Clay J.M."/>
            <person name="Skokan R."/>
            <person name="Toyoda A."/>
            <person name="Suzuki Y."/>
            <person name="Kagoshima H."/>
            <person name="Schijlen E."/>
            <person name="Tajeshwar N."/>
            <person name="Catarino B."/>
            <person name="Hetherington A.J."/>
            <person name="Saltykova A."/>
            <person name="Bonnot C."/>
            <person name="Breuninger H."/>
            <person name="Symeonidi A."/>
            <person name="Radhakrishnan G.V."/>
            <person name="Van Nieuwerburgh F."/>
            <person name="Deforce D."/>
            <person name="Chang C."/>
            <person name="Karol K.G."/>
            <person name="Hedrich R."/>
            <person name="Ulvskov P."/>
            <person name="Glockner G."/>
            <person name="Delwiche C.F."/>
            <person name="Petrasek J."/>
            <person name="Van de Peer Y."/>
            <person name="Friml J."/>
            <person name="Beilby M."/>
            <person name="Dolan L."/>
            <person name="Kohara Y."/>
            <person name="Sugano S."/>
            <person name="Fujiyama A."/>
            <person name="Delaux P.-M."/>
            <person name="Quint M."/>
            <person name="TheiBen G."/>
            <person name="Hagemann M."/>
            <person name="Harholt J."/>
            <person name="Dunand C."/>
            <person name="Zachgo S."/>
            <person name="Langdale J."/>
            <person name="Maumus F."/>
            <person name="Straeten D.V.D."/>
            <person name="Gould S.B."/>
            <person name="Rensing S.A."/>
        </authorList>
    </citation>
    <scope>NUCLEOTIDE SEQUENCE [LARGE SCALE GENOMIC DNA]</scope>
    <source>
        <strain evidence="4 5">S276</strain>
    </source>
</reference>
<sequence length="1339" mass="147670">METQDMVKGIAGVSNEGISAGANTTDCAMALAGICAQAADLSTDGDTSDDGAKCLVPYKNVERTRAGGHFPYDVNWVPGRLQPGTVGGTPCFAFKVNGEWVPYPAPTEASWRCVTLSIIFDRVLRLNDAATPDEKSWHVLKLWRALDAKGDLRLNDFEYDSVDCGESWVIGGLDTAVASVCAETDARRDPREVTEEEKMTMACPTAAARCFSPPLRNPVELEVVEGKVFAGEQGYTYTHARGEEATADGLSPLVWNPPNLKPDVLAAMDITAHVIPEGQLQHHVAPQKYGYRVNWLSGCLHPATVDGKVTMAAKLQTGHWLPLGWMHAGMVEQWQFLVVLARVSIFNADVKEHVLVVKHAKRCLEKIREEDRQMMCMGYDSMPEQGMWSMVEGSPGGQGHGDGENMYMAHIRRRHGCSAHVGWVPPICRLTHEQGGDMTIRFKDPLGLPFLLTYSDGLLRDIRYMVHEDTRCGLQRPGQTEETRLGHQGGLSAEVEGPRGSERVAGCSAAQADVVGPSNTGMSHSPRKVKGVVSRPQRGKPAGDKRKKNPQPKPATGGNEDAPRRVQRRRRHPGMAALTEIRRLQRSTDLCIPFRPFLRLVREVMEKDISPVQAVRFQMTAVCALMEVAEASLVANFENTNEVAIHSKRVTIQVRDMRLVDRLTKPRWVEKYQGILDERARSEDRQRRMDVKQAEREGRGAGAKKRKAPAPTQVAKALAEVMKFAEERFHYNGRGELSLVEERVSRYFAVTVDMRSTIMANGSGYVQARTLLERLRESPDIRVDSDAEDNPYSLKGVVQWMCSEGMRDEGLVDMSMQQRGGTYTPVAFKKFMVSVAKGWDMLVEGTKEELKRGAAEILVLSRIKDMTQTPPQDFQELPIIVADGVEYVLLDQLGDLMGRSEDDRNVIHEMLHEVTEYVVEGRDVIEFEPASAGEEIISGRPLWGGLLGCALERLGLATCDVERRREREEGWRMIASETRLPIIEETWETSAAQDTSGAMVVDEDEHTDDAQHRVDAEEEDKEECEGSDVDVSGSDVSRDEADDENDVYYDLKTAGGQVTKGWADAILRLARVFPDPHNVLRVVFKGATPDGAMQYAAVTTIMRSCKKGKKWSRIGKAWFVLVNREAVLATSLTWGLNLSCLLHGAVATAWGETLHPGLSTGDAVEMDSGPLVCDCGRPFMSLQTLNSHRARACPAVVEEGAQRQENNAAHDPRSSDMGAANLAADDSDDAGAEDNANGAAGDNAEPEAQPVEPFDSSRTLAALILSARGGIGMSYCDVDALLSLIKDPRFSAADIAYRNSRECFARAGSLAEAVGWKESDLRSDDWPEGAHAILWHRNW</sequence>
<dbReference type="InterPro" id="IPR009072">
    <property type="entry name" value="Histone-fold"/>
</dbReference>
<evidence type="ECO:0000256" key="1">
    <source>
        <dbReference type="ARBA" id="ARBA00010343"/>
    </source>
</evidence>
<dbReference type="SUPFAM" id="SSF47113">
    <property type="entry name" value="Histone-fold"/>
    <property type="match status" value="1"/>
</dbReference>
<feature type="compositionally biased region" description="Acidic residues" evidence="2">
    <location>
        <begin position="1016"/>
        <end position="1028"/>
    </location>
</feature>
<feature type="region of interest" description="Disordered" evidence="2">
    <location>
        <begin position="1201"/>
        <end position="1253"/>
    </location>
</feature>
<organism evidence="4 5">
    <name type="scientific">Chara braunii</name>
    <name type="common">Braun's stonewort</name>
    <dbReference type="NCBI Taxonomy" id="69332"/>
    <lineage>
        <taxon>Eukaryota</taxon>
        <taxon>Viridiplantae</taxon>
        <taxon>Streptophyta</taxon>
        <taxon>Charophyceae</taxon>
        <taxon>Charales</taxon>
        <taxon>Characeae</taxon>
        <taxon>Chara</taxon>
    </lineage>
</organism>
<feature type="region of interest" description="Disordered" evidence="2">
    <location>
        <begin position="683"/>
        <end position="712"/>
    </location>
</feature>
<dbReference type="InterPro" id="IPR000164">
    <property type="entry name" value="Histone_H3/CENP-A"/>
</dbReference>
<dbReference type="PANTHER" id="PTHR45810">
    <property type="entry name" value="HISTONE H3.2"/>
    <property type="match status" value="1"/>
</dbReference>
<dbReference type="PRINTS" id="PR00622">
    <property type="entry name" value="HISTONEH3"/>
</dbReference>
<proteinExistence type="inferred from homology"/>
<feature type="compositionally biased region" description="Basic and acidic residues" evidence="2">
    <location>
        <begin position="683"/>
        <end position="699"/>
    </location>
</feature>
<feature type="region of interest" description="Disordered" evidence="2">
    <location>
        <begin position="474"/>
        <end position="573"/>
    </location>
</feature>
<dbReference type="InterPro" id="IPR007125">
    <property type="entry name" value="H2A/H2B/H3"/>
</dbReference>
<accession>A0A388JY99</accession>
<feature type="domain" description="Core Histone H2A/H2B/H3" evidence="3">
    <location>
        <begin position="574"/>
        <end position="662"/>
    </location>
</feature>
<protein>
    <recommendedName>
        <fullName evidence="3">Core Histone H2A/H2B/H3 domain-containing protein</fullName>
    </recommendedName>
</protein>
<evidence type="ECO:0000313" key="5">
    <source>
        <dbReference type="Proteomes" id="UP000265515"/>
    </source>
</evidence>
<gene>
    <name evidence="4" type="ORF">CBR_g32378</name>
</gene>
<name>A0A388JY99_CHABU</name>
<dbReference type="Gene3D" id="1.10.20.10">
    <property type="entry name" value="Histone, subunit A"/>
    <property type="match status" value="1"/>
</dbReference>
<keyword evidence="5" id="KW-1185">Reference proteome</keyword>
<comment type="caution">
    <text evidence="4">The sequence shown here is derived from an EMBL/GenBank/DDBJ whole genome shotgun (WGS) entry which is preliminary data.</text>
</comment>
<dbReference type="GO" id="GO:0000786">
    <property type="term" value="C:nucleosome"/>
    <property type="evidence" value="ECO:0007669"/>
    <property type="project" value="InterPro"/>
</dbReference>
<comment type="similarity">
    <text evidence="1">Belongs to the histone H3 family.</text>
</comment>
<dbReference type="Proteomes" id="UP000265515">
    <property type="component" value="Unassembled WGS sequence"/>
</dbReference>
<feature type="compositionally biased region" description="Low complexity" evidence="2">
    <location>
        <begin position="1233"/>
        <end position="1248"/>
    </location>
</feature>
<dbReference type="PANTHER" id="PTHR45810:SF1">
    <property type="entry name" value="HISTONE H3-LIKE CENTROMERIC PROTEIN A"/>
    <property type="match status" value="1"/>
</dbReference>
<dbReference type="Gramene" id="GBG62789">
    <property type="protein sequence ID" value="GBG62789"/>
    <property type="gene ID" value="CBR_g32378"/>
</dbReference>
<dbReference type="PROSITE" id="PS00959">
    <property type="entry name" value="HISTONE_H3_2"/>
    <property type="match status" value="1"/>
</dbReference>
<dbReference type="EMBL" id="BFEA01000032">
    <property type="protein sequence ID" value="GBG62789.1"/>
    <property type="molecule type" value="Genomic_DNA"/>
</dbReference>
<dbReference type="CDD" id="cd22911">
    <property type="entry name" value="HFD_H3"/>
    <property type="match status" value="1"/>
</dbReference>
<dbReference type="GO" id="GO:0003677">
    <property type="term" value="F:DNA binding"/>
    <property type="evidence" value="ECO:0007669"/>
    <property type="project" value="InterPro"/>
</dbReference>
<dbReference type="GO" id="GO:0046982">
    <property type="term" value="F:protein heterodimerization activity"/>
    <property type="evidence" value="ECO:0007669"/>
    <property type="project" value="InterPro"/>
</dbReference>